<evidence type="ECO:0000313" key="6">
    <source>
        <dbReference type="EMBL" id="CAB4538578.1"/>
    </source>
</evidence>
<keyword evidence="3" id="KW-0731">Sigma factor</keyword>
<keyword evidence="4" id="KW-0804">Transcription</keyword>
<dbReference type="AlphaFoldDB" id="A0A6J6BK71"/>
<evidence type="ECO:0000256" key="3">
    <source>
        <dbReference type="ARBA" id="ARBA00023082"/>
    </source>
</evidence>
<dbReference type="InterPro" id="IPR014284">
    <property type="entry name" value="RNA_pol_sigma-70_dom"/>
</dbReference>
<organism evidence="6">
    <name type="scientific">freshwater metagenome</name>
    <dbReference type="NCBI Taxonomy" id="449393"/>
    <lineage>
        <taxon>unclassified sequences</taxon>
        <taxon>metagenomes</taxon>
        <taxon>ecological metagenomes</taxon>
    </lineage>
</organism>
<comment type="similarity">
    <text evidence="1">Belongs to the sigma-70 factor family. ECF subfamily.</text>
</comment>
<evidence type="ECO:0000256" key="2">
    <source>
        <dbReference type="ARBA" id="ARBA00023015"/>
    </source>
</evidence>
<dbReference type="EMBL" id="CAFBRX010000064">
    <property type="protein sequence ID" value="CAB5122184.1"/>
    <property type="molecule type" value="Genomic_DNA"/>
</dbReference>
<proteinExistence type="inferred from homology"/>
<dbReference type="InterPro" id="IPR013325">
    <property type="entry name" value="RNA_pol_sigma_r2"/>
</dbReference>
<dbReference type="SUPFAM" id="SSF88659">
    <property type="entry name" value="Sigma3 and sigma4 domains of RNA polymerase sigma factors"/>
    <property type="match status" value="1"/>
</dbReference>
<dbReference type="Pfam" id="PF04542">
    <property type="entry name" value="Sigma70_r2"/>
    <property type="match status" value="1"/>
</dbReference>
<dbReference type="InterPro" id="IPR039425">
    <property type="entry name" value="RNA_pol_sigma-70-like"/>
</dbReference>
<evidence type="ECO:0000259" key="5">
    <source>
        <dbReference type="Pfam" id="PF04542"/>
    </source>
</evidence>
<evidence type="ECO:0000313" key="9">
    <source>
        <dbReference type="EMBL" id="CAB5122184.1"/>
    </source>
</evidence>
<dbReference type="GO" id="GO:0006352">
    <property type="term" value="P:DNA-templated transcription initiation"/>
    <property type="evidence" value="ECO:0007669"/>
    <property type="project" value="InterPro"/>
</dbReference>
<evidence type="ECO:0000256" key="1">
    <source>
        <dbReference type="ARBA" id="ARBA00010641"/>
    </source>
</evidence>
<evidence type="ECO:0000256" key="4">
    <source>
        <dbReference type="ARBA" id="ARBA00023163"/>
    </source>
</evidence>
<reference evidence="6" key="1">
    <citation type="submission" date="2020-05" db="EMBL/GenBank/DDBJ databases">
        <authorList>
            <person name="Chiriac C."/>
            <person name="Salcher M."/>
            <person name="Ghai R."/>
            <person name="Kavagutti S V."/>
        </authorList>
    </citation>
    <scope>NUCLEOTIDE SEQUENCE</scope>
</reference>
<dbReference type="EMBL" id="CAEZVL010000048">
    <property type="protein sequence ID" value="CAB4627093.1"/>
    <property type="molecule type" value="Genomic_DNA"/>
</dbReference>
<feature type="domain" description="RNA polymerase sigma-70 region 2" evidence="5">
    <location>
        <begin position="24"/>
        <end position="85"/>
    </location>
</feature>
<accession>A0A6J6BK71</accession>
<evidence type="ECO:0000313" key="8">
    <source>
        <dbReference type="EMBL" id="CAB4627093.1"/>
    </source>
</evidence>
<dbReference type="EMBL" id="CAEZSL010000041">
    <property type="protein sequence ID" value="CAB4538578.1"/>
    <property type="molecule type" value="Genomic_DNA"/>
</dbReference>
<protein>
    <submittedName>
        <fullName evidence="6">Unannotated protein</fullName>
    </submittedName>
</protein>
<dbReference type="EMBL" id="CAEZUK010000063">
    <property type="protein sequence ID" value="CAB4597778.1"/>
    <property type="molecule type" value="Genomic_DNA"/>
</dbReference>
<evidence type="ECO:0000313" key="7">
    <source>
        <dbReference type="EMBL" id="CAB4597778.1"/>
    </source>
</evidence>
<dbReference type="SUPFAM" id="SSF88946">
    <property type="entry name" value="Sigma2 domain of RNA polymerase sigma factors"/>
    <property type="match status" value="1"/>
</dbReference>
<dbReference type="PANTHER" id="PTHR43133:SF51">
    <property type="entry name" value="RNA POLYMERASE SIGMA FACTOR"/>
    <property type="match status" value="1"/>
</dbReference>
<keyword evidence="2" id="KW-0805">Transcription regulation</keyword>
<dbReference type="InterPro" id="IPR013324">
    <property type="entry name" value="RNA_pol_sigma_r3/r4-like"/>
</dbReference>
<dbReference type="InterPro" id="IPR007627">
    <property type="entry name" value="RNA_pol_sigma70_r2"/>
</dbReference>
<dbReference type="InterPro" id="IPR036388">
    <property type="entry name" value="WH-like_DNA-bd_sf"/>
</dbReference>
<dbReference type="PANTHER" id="PTHR43133">
    <property type="entry name" value="RNA POLYMERASE ECF-TYPE SIGMA FACTO"/>
    <property type="match status" value="1"/>
</dbReference>
<sequence>MDATNDADLIAAYLAGDQNAFTKIYKRHSPSLRRTARLKLYDKHACDDILQDVFLIVAKKLHSLDDPERLPQWLQQILVREVYRYNAKGLRSVATDFQSDSPSDQADICDPYSEGALVAYEELKELLKSAAEGLGERDRRILSLLVDHGVEGNDLASDLEVSPKDLRSLLHRMRYQLEKCFDAYCVAQVGRRSCPELAEILFRWSGHLDIPIRKRLVHHIEVCPICEMVRTQQRIAIADLRARPGAPPR</sequence>
<name>A0A6J6BK71_9ZZZZ</name>
<dbReference type="Gene3D" id="1.10.10.10">
    <property type="entry name" value="Winged helix-like DNA-binding domain superfamily/Winged helix DNA-binding domain"/>
    <property type="match status" value="1"/>
</dbReference>
<dbReference type="NCBIfam" id="TIGR02937">
    <property type="entry name" value="sigma70-ECF"/>
    <property type="match status" value="1"/>
</dbReference>
<gene>
    <name evidence="6" type="ORF">UFOPK1421_00511</name>
    <name evidence="7" type="ORF">UFOPK1820_00525</name>
    <name evidence="8" type="ORF">UFOPK1960_00458</name>
    <name evidence="9" type="ORF">UFOPK4422_00758</name>
</gene>
<dbReference type="Gene3D" id="1.10.1740.10">
    <property type="match status" value="1"/>
</dbReference>
<dbReference type="GO" id="GO:0016987">
    <property type="term" value="F:sigma factor activity"/>
    <property type="evidence" value="ECO:0007669"/>
    <property type="project" value="UniProtKB-KW"/>
</dbReference>